<reference evidence="2" key="1">
    <citation type="submission" date="2023-10" db="EMBL/GenBank/DDBJ databases">
        <title>Genome assembly of Pristionchus species.</title>
        <authorList>
            <person name="Yoshida K."/>
            <person name="Sommer R.J."/>
        </authorList>
    </citation>
    <scope>NUCLEOTIDE SEQUENCE</scope>
    <source>
        <strain evidence="2">RS0144</strain>
    </source>
</reference>
<evidence type="ECO:0000313" key="2">
    <source>
        <dbReference type="EMBL" id="GMT02884.1"/>
    </source>
</evidence>
<comment type="caution">
    <text evidence="2">The sequence shown here is derived from an EMBL/GenBank/DDBJ whole genome shotgun (WGS) entry which is preliminary data.</text>
</comment>
<sequence>PRASRVPKRSPLPTTIPPVNRPPKPGFRRARPAIWMNSRRNSRETAVGARRARRCATTSWTRRASIRRTWI</sequence>
<evidence type="ECO:0008006" key="4">
    <source>
        <dbReference type="Google" id="ProtNLM"/>
    </source>
</evidence>
<dbReference type="EMBL" id="BTSX01000006">
    <property type="protein sequence ID" value="GMT02884.1"/>
    <property type="molecule type" value="Genomic_DNA"/>
</dbReference>
<feature type="region of interest" description="Disordered" evidence="1">
    <location>
        <begin position="1"/>
        <end position="30"/>
    </location>
</feature>
<dbReference type="Proteomes" id="UP001432027">
    <property type="component" value="Unassembled WGS sequence"/>
</dbReference>
<dbReference type="AlphaFoldDB" id="A0AAV5U7Q3"/>
<keyword evidence="3" id="KW-1185">Reference proteome</keyword>
<name>A0AAV5U7Q3_9BILA</name>
<protein>
    <recommendedName>
        <fullName evidence="4">Ribosomal protein</fullName>
    </recommendedName>
</protein>
<feature type="non-terminal residue" evidence="2">
    <location>
        <position position="1"/>
    </location>
</feature>
<proteinExistence type="predicted"/>
<feature type="compositionally biased region" description="Pro residues" evidence="1">
    <location>
        <begin position="14"/>
        <end position="25"/>
    </location>
</feature>
<accession>A0AAV5U7Q3</accession>
<evidence type="ECO:0000313" key="3">
    <source>
        <dbReference type="Proteomes" id="UP001432027"/>
    </source>
</evidence>
<gene>
    <name evidence="2" type="ORF">PENTCL1PPCAC_25058</name>
</gene>
<evidence type="ECO:0000256" key="1">
    <source>
        <dbReference type="SAM" id="MobiDB-lite"/>
    </source>
</evidence>
<organism evidence="2 3">
    <name type="scientific">Pristionchus entomophagus</name>
    <dbReference type="NCBI Taxonomy" id="358040"/>
    <lineage>
        <taxon>Eukaryota</taxon>
        <taxon>Metazoa</taxon>
        <taxon>Ecdysozoa</taxon>
        <taxon>Nematoda</taxon>
        <taxon>Chromadorea</taxon>
        <taxon>Rhabditida</taxon>
        <taxon>Rhabditina</taxon>
        <taxon>Diplogasteromorpha</taxon>
        <taxon>Diplogasteroidea</taxon>
        <taxon>Neodiplogasteridae</taxon>
        <taxon>Pristionchus</taxon>
    </lineage>
</organism>